<dbReference type="RefSeq" id="WP_201881114.1">
    <property type="nucleotide sequence ID" value="NZ_JAERRF010000029.1"/>
</dbReference>
<organism evidence="2 3">
    <name type="scientific">Streptomyces coffeae</name>
    <dbReference type="NCBI Taxonomy" id="621382"/>
    <lineage>
        <taxon>Bacteria</taxon>
        <taxon>Bacillati</taxon>
        <taxon>Actinomycetota</taxon>
        <taxon>Actinomycetes</taxon>
        <taxon>Kitasatosporales</taxon>
        <taxon>Streptomycetaceae</taxon>
        <taxon>Streptomyces</taxon>
    </lineage>
</organism>
<keyword evidence="1" id="KW-0812">Transmembrane</keyword>
<sequence>MRECLTPVPVVRVSLNSGLFGGVIGAVLSGLVNDAFVAVPDSAVNHALTGLASGFASAFFGLLPAGRFRRSCRCQGRCRV</sequence>
<keyword evidence="1" id="KW-0472">Membrane</keyword>
<protein>
    <submittedName>
        <fullName evidence="2">Uncharacterized protein</fullName>
    </submittedName>
</protein>
<keyword evidence="3" id="KW-1185">Reference proteome</keyword>
<dbReference type="EMBL" id="JAERRF010000029">
    <property type="protein sequence ID" value="MBL1101501.1"/>
    <property type="molecule type" value="Genomic_DNA"/>
</dbReference>
<comment type="caution">
    <text evidence="2">The sequence shown here is derived from an EMBL/GenBank/DDBJ whole genome shotgun (WGS) entry which is preliminary data.</text>
</comment>
<feature type="transmembrane region" description="Helical" evidence="1">
    <location>
        <begin position="44"/>
        <end position="63"/>
    </location>
</feature>
<name>A0ABS1NP41_9ACTN</name>
<feature type="transmembrane region" description="Helical" evidence="1">
    <location>
        <begin position="12"/>
        <end position="32"/>
    </location>
</feature>
<gene>
    <name evidence="2" type="ORF">JK363_33550</name>
</gene>
<proteinExistence type="predicted"/>
<evidence type="ECO:0000313" key="3">
    <source>
        <dbReference type="Proteomes" id="UP000634229"/>
    </source>
</evidence>
<reference evidence="2 3" key="1">
    <citation type="submission" date="2021-01" db="EMBL/GenBank/DDBJ databases">
        <title>WGS of actinomycetes isolated from Thailand.</title>
        <authorList>
            <person name="Thawai C."/>
        </authorList>
    </citation>
    <scope>NUCLEOTIDE SEQUENCE [LARGE SCALE GENOMIC DNA]</scope>
    <source>
        <strain evidence="2 3">CA1R205</strain>
    </source>
</reference>
<evidence type="ECO:0000313" key="2">
    <source>
        <dbReference type="EMBL" id="MBL1101501.1"/>
    </source>
</evidence>
<dbReference type="Proteomes" id="UP000634229">
    <property type="component" value="Unassembled WGS sequence"/>
</dbReference>
<evidence type="ECO:0000256" key="1">
    <source>
        <dbReference type="SAM" id="Phobius"/>
    </source>
</evidence>
<keyword evidence="1" id="KW-1133">Transmembrane helix</keyword>
<accession>A0ABS1NP41</accession>